<gene>
    <name evidence="1" type="ORF">I6L55_08290</name>
</gene>
<organism evidence="1 2">
    <name type="scientific">Corynebacterium coyleae</name>
    <dbReference type="NCBI Taxonomy" id="53374"/>
    <lineage>
        <taxon>Bacteria</taxon>
        <taxon>Bacillati</taxon>
        <taxon>Actinomycetota</taxon>
        <taxon>Actinomycetes</taxon>
        <taxon>Mycobacteriales</taxon>
        <taxon>Corynebacteriaceae</taxon>
        <taxon>Corynebacterium</taxon>
    </lineage>
</organism>
<reference evidence="1 2" key="1">
    <citation type="submission" date="2021-06" db="EMBL/GenBank/DDBJ databases">
        <title>FDA dAtabase for Regulatory Grade micrObial Sequences (FDA-ARGOS): Supporting development and validation of Infectious Disease Dx tests.</title>
        <authorList>
            <person name="Sproer C."/>
            <person name="Gronow S."/>
            <person name="Severitt S."/>
            <person name="Schroder I."/>
            <person name="Tallon L."/>
            <person name="Sadzewicz L."/>
            <person name="Zhao X."/>
            <person name="Boylan J."/>
            <person name="Ott S."/>
            <person name="Bowen H."/>
            <person name="Vavikolanu K."/>
            <person name="Mehta A."/>
            <person name="Aluvathingal J."/>
            <person name="Nadendla S."/>
            <person name="Lowell S."/>
            <person name="Myers T."/>
            <person name="Yan Y."/>
        </authorList>
    </citation>
    <scope>NUCLEOTIDE SEQUENCE [LARGE SCALE GENOMIC DNA]</scope>
    <source>
        <strain evidence="1 2">FDAARGOS 1425</strain>
    </source>
</reference>
<proteinExistence type="predicted"/>
<name>A0ABX8KVK5_9CORY</name>
<accession>A0ABX8KVK5</accession>
<keyword evidence="2" id="KW-1185">Reference proteome</keyword>
<dbReference type="EMBL" id="CP077302">
    <property type="protein sequence ID" value="QXB17891.1"/>
    <property type="molecule type" value="Genomic_DNA"/>
</dbReference>
<evidence type="ECO:0000313" key="1">
    <source>
        <dbReference type="EMBL" id="QXB17891.1"/>
    </source>
</evidence>
<protein>
    <submittedName>
        <fullName evidence="1">HK97 gp10 family phage protein</fullName>
    </submittedName>
</protein>
<sequence length="106" mass="11901">MSAKLTIYKYRVRKYAARSGSFDERVRIAKEIMMDARPLAPVLTGAYRGGIDIKVDGLDVSVVDSDEDAIYKEYGTSDTPAHAALTTAAMKHGRYRGMRPRRSRMK</sequence>
<evidence type="ECO:0000313" key="2">
    <source>
        <dbReference type="Proteomes" id="UP000683520"/>
    </source>
</evidence>
<dbReference type="Proteomes" id="UP000683520">
    <property type="component" value="Chromosome"/>
</dbReference>